<comment type="caution">
    <text evidence="1">The sequence shown here is derived from an EMBL/GenBank/DDBJ whole genome shotgun (WGS) entry which is preliminary data.</text>
</comment>
<evidence type="ECO:0000313" key="1">
    <source>
        <dbReference type="EMBL" id="MPM83309.1"/>
    </source>
</evidence>
<protein>
    <submittedName>
        <fullName evidence="1">Uncharacterized protein</fullName>
    </submittedName>
</protein>
<reference evidence="1" key="1">
    <citation type="submission" date="2019-08" db="EMBL/GenBank/DDBJ databases">
        <authorList>
            <person name="Kucharzyk K."/>
            <person name="Murdoch R.W."/>
            <person name="Higgins S."/>
            <person name="Loffler F."/>
        </authorList>
    </citation>
    <scope>NUCLEOTIDE SEQUENCE</scope>
</reference>
<dbReference type="AlphaFoldDB" id="A0A645D279"/>
<accession>A0A645D279</accession>
<dbReference type="EMBL" id="VSSQ01032139">
    <property type="protein sequence ID" value="MPM83309.1"/>
    <property type="molecule type" value="Genomic_DNA"/>
</dbReference>
<organism evidence="1">
    <name type="scientific">bioreactor metagenome</name>
    <dbReference type="NCBI Taxonomy" id="1076179"/>
    <lineage>
        <taxon>unclassified sequences</taxon>
        <taxon>metagenomes</taxon>
        <taxon>ecological metagenomes</taxon>
    </lineage>
</organism>
<sequence length="44" mass="4721">MIVGYSKKCIGLSSPHGSSDSLTPAIASYLHEVKTNVMIIKNTK</sequence>
<gene>
    <name evidence="1" type="ORF">SDC9_130373</name>
</gene>
<proteinExistence type="predicted"/>
<name>A0A645D279_9ZZZZ</name>